<comment type="caution">
    <text evidence="7">The sequence shown here is derived from an EMBL/GenBank/DDBJ whole genome shotgun (WGS) entry which is preliminary data.</text>
</comment>
<keyword evidence="3 6" id="KW-0378">Hydrolase</keyword>
<sequence>MAIRNVVKMGDPILNKKCKKVIDFNERLHTLLDDMADTMYENDGVGLAAPQVGIIRRAVVVDVGEGLIELINPEIVESSGEQTDPEGCLSVENFIGDVTRPNYVKLKAQNRFGEEIELEGEGFLARAFCHELDHLEGVLFVEKVNEEKEEDTIN</sequence>
<feature type="active site" evidence="6">
    <location>
        <position position="131"/>
    </location>
</feature>
<dbReference type="GO" id="GO:0042586">
    <property type="term" value="F:peptide deformylase activity"/>
    <property type="evidence" value="ECO:0007669"/>
    <property type="project" value="UniProtKB-UniRule"/>
</dbReference>
<dbReference type="HAMAP" id="MF_00163">
    <property type="entry name" value="Pep_deformylase"/>
    <property type="match status" value="1"/>
</dbReference>
<feature type="binding site" evidence="6">
    <location>
        <position position="134"/>
    </location>
    <ligand>
        <name>Fe cation</name>
        <dbReference type="ChEBI" id="CHEBI:24875"/>
    </ligand>
</feature>
<keyword evidence="8" id="KW-1185">Reference proteome</keyword>
<evidence type="ECO:0000313" key="7">
    <source>
        <dbReference type="EMBL" id="PSJ31356.1"/>
    </source>
</evidence>
<dbReference type="Pfam" id="PF01327">
    <property type="entry name" value="Pep_deformylase"/>
    <property type="match status" value="1"/>
</dbReference>
<keyword evidence="5 6" id="KW-0408">Iron</keyword>
<keyword evidence="2 6" id="KW-0479">Metal-binding</keyword>
<comment type="cofactor">
    <cofactor evidence="6">
        <name>Fe(2+)</name>
        <dbReference type="ChEBI" id="CHEBI:29033"/>
    </cofactor>
    <text evidence="6">Binds 1 Fe(2+) ion.</text>
</comment>
<dbReference type="PANTHER" id="PTHR10458:SF22">
    <property type="entry name" value="PEPTIDE DEFORMYLASE"/>
    <property type="match status" value="1"/>
</dbReference>
<keyword evidence="4 6" id="KW-0648">Protein biosynthesis</keyword>
<evidence type="ECO:0000256" key="5">
    <source>
        <dbReference type="ARBA" id="ARBA00023004"/>
    </source>
</evidence>
<dbReference type="AlphaFoldDB" id="A0A2P7Q078"/>
<dbReference type="InterPro" id="IPR023635">
    <property type="entry name" value="Peptide_deformylase"/>
</dbReference>
<dbReference type="NCBIfam" id="NF001159">
    <property type="entry name" value="PRK00150.1-3"/>
    <property type="match status" value="1"/>
</dbReference>
<dbReference type="PRINTS" id="PR01576">
    <property type="entry name" value="PDEFORMYLASE"/>
</dbReference>
<feature type="binding site" evidence="6">
    <location>
        <position position="88"/>
    </location>
    <ligand>
        <name>Fe cation</name>
        <dbReference type="ChEBI" id="CHEBI:24875"/>
    </ligand>
</feature>
<organism evidence="7 8">
    <name type="scientific">Peptostreptococcus russellii</name>
    <dbReference type="NCBI Taxonomy" id="215200"/>
    <lineage>
        <taxon>Bacteria</taxon>
        <taxon>Bacillati</taxon>
        <taxon>Bacillota</taxon>
        <taxon>Clostridia</taxon>
        <taxon>Peptostreptococcales</taxon>
        <taxon>Peptostreptococcaceae</taxon>
        <taxon>Peptostreptococcus</taxon>
    </lineage>
</organism>
<dbReference type="OrthoDB" id="9784988at2"/>
<comment type="similarity">
    <text evidence="1 6">Belongs to the polypeptide deformylase family.</text>
</comment>
<dbReference type="InterPro" id="IPR036821">
    <property type="entry name" value="Peptide_deformylase_sf"/>
</dbReference>
<dbReference type="GO" id="GO:0046872">
    <property type="term" value="F:metal ion binding"/>
    <property type="evidence" value="ECO:0007669"/>
    <property type="project" value="UniProtKB-KW"/>
</dbReference>
<dbReference type="EMBL" id="JYGE01000004">
    <property type="protein sequence ID" value="PSJ31356.1"/>
    <property type="molecule type" value="Genomic_DNA"/>
</dbReference>
<dbReference type="SUPFAM" id="SSF56420">
    <property type="entry name" value="Peptide deformylase"/>
    <property type="match status" value="1"/>
</dbReference>
<dbReference type="PANTHER" id="PTHR10458">
    <property type="entry name" value="PEPTIDE DEFORMYLASE"/>
    <property type="match status" value="1"/>
</dbReference>
<accession>A0A2P7Q078</accession>
<dbReference type="PIRSF" id="PIRSF004749">
    <property type="entry name" value="Pep_def"/>
    <property type="match status" value="1"/>
</dbReference>
<dbReference type="FunFam" id="3.90.45.10:FF:000005">
    <property type="entry name" value="Peptide deformylase"/>
    <property type="match status" value="1"/>
</dbReference>
<reference evidence="7" key="1">
    <citation type="thesis" date="2015" institute="Rutgers" country="The State University of New Jersey, 14 College Farm Rd., New Brunswick, NJ, USA">
        <title>Ammonia toxicity in bacteria and its implications for treatment of and resource recovery from highly nitrogenous organic wastes.</title>
        <authorList>
            <person name="Luther A.K."/>
        </authorList>
    </citation>
    <scope>NUCLEOTIDE SEQUENCE</scope>
    <source>
        <strain evidence="7">RT-10B</strain>
    </source>
</reference>
<evidence type="ECO:0000256" key="4">
    <source>
        <dbReference type="ARBA" id="ARBA00022917"/>
    </source>
</evidence>
<dbReference type="NCBIfam" id="TIGR00079">
    <property type="entry name" value="pept_deformyl"/>
    <property type="match status" value="1"/>
</dbReference>
<comment type="function">
    <text evidence="6">Removes the formyl group from the N-terminal Met of newly synthesized proteins. Requires at least a dipeptide for an efficient rate of reaction. N-terminal L-methionine is a prerequisite for activity but the enzyme has broad specificity at other positions.</text>
</comment>
<dbReference type="GO" id="GO:0006412">
    <property type="term" value="P:translation"/>
    <property type="evidence" value="ECO:0007669"/>
    <property type="project" value="UniProtKB-UniRule"/>
</dbReference>
<dbReference type="EC" id="3.5.1.88" evidence="6"/>
<feature type="binding site" evidence="6">
    <location>
        <position position="130"/>
    </location>
    <ligand>
        <name>Fe cation</name>
        <dbReference type="ChEBI" id="CHEBI:24875"/>
    </ligand>
</feature>
<dbReference type="CDD" id="cd00487">
    <property type="entry name" value="Pep_deformylase"/>
    <property type="match status" value="1"/>
</dbReference>
<evidence type="ECO:0000256" key="6">
    <source>
        <dbReference type="HAMAP-Rule" id="MF_00163"/>
    </source>
</evidence>
<proteinExistence type="inferred from homology"/>
<protein>
    <recommendedName>
        <fullName evidence="6">Peptide deformylase</fullName>
        <shortName evidence="6">PDF</shortName>
        <ecNumber evidence="6">3.5.1.88</ecNumber>
    </recommendedName>
    <alternativeName>
        <fullName evidence="6">Polypeptide deformylase</fullName>
    </alternativeName>
</protein>
<dbReference type="Gene3D" id="3.90.45.10">
    <property type="entry name" value="Peptide deformylase"/>
    <property type="match status" value="1"/>
</dbReference>
<evidence type="ECO:0000256" key="1">
    <source>
        <dbReference type="ARBA" id="ARBA00010759"/>
    </source>
</evidence>
<evidence type="ECO:0000313" key="8">
    <source>
        <dbReference type="Proteomes" id="UP000241434"/>
    </source>
</evidence>
<evidence type="ECO:0000256" key="3">
    <source>
        <dbReference type="ARBA" id="ARBA00022801"/>
    </source>
</evidence>
<name>A0A2P7Q078_9FIRM</name>
<comment type="catalytic activity">
    <reaction evidence="6">
        <text>N-terminal N-formyl-L-methionyl-[peptide] + H2O = N-terminal L-methionyl-[peptide] + formate</text>
        <dbReference type="Rhea" id="RHEA:24420"/>
        <dbReference type="Rhea" id="RHEA-COMP:10639"/>
        <dbReference type="Rhea" id="RHEA-COMP:10640"/>
        <dbReference type="ChEBI" id="CHEBI:15377"/>
        <dbReference type="ChEBI" id="CHEBI:15740"/>
        <dbReference type="ChEBI" id="CHEBI:49298"/>
        <dbReference type="ChEBI" id="CHEBI:64731"/>
        <dbReference type="EC" id="3.5.1.88"/>
    </reaction>
</comment>
<dbReference type="RefSeq" id="WP_106776814.1">
    <property type="nucleotide sequence ID" value="NZ_JBGGGQ010000001.1"/>
</dbReference>
<gene>
    <name evidence="6" type="primary">def</name>
    <name evidence="7" type="ORF">UF10_05360</name>
</gene>
<evidence type="ECO:0000256" key="2">
    <source>
        <dbReference type="ARBA" id="ARBA00022723"/>
    </source>
</evidence>
<dbReference type="Proteomes" id="UP000241434">
    <property type="component" value="Unassembled WGS sequence"/>
</dbReference>